<dbReference type="InterPro" id="IPR045278">
    <property type="entry name" value="CRS1/CFM2/CFM3"/>
</dbReference>
<evidence type="ECO:0000256" key="5">
    <source>
        <dbReference type="ARBA" id="ARBA00022737"/>
    </source>
</evidence>
<keyword evidence="9" id="KW-0687">Ribonucleoprotein</keyword>
<keyword evidence="6 10" id="KW-0694">RNA-binding</keyword>
<feature type="domain" description="CRM" evidence="13">
    <location>
        <begin position="586"/>
        <end position="686"/>
    </location>
</feature>
<evidence type="ECO:0000259" key="13">
    <source>
        <dbReference type="PROSITE" id="PS51295"/>
    </source>
</evidence>
<dbReference type="InterPro" id="IPR001890">
    <property type="entry name" value="RNA-binding_CRM"/>
</dbReference>
<dbReference type="GO" id="GO:0009507">
    <property type="term" value="C:chloroplast"/>
    <property type="evidence" value="ECO:0007669"/>
    <property type="project" value="UniProtKB-SubCell"/>
</dbReference>
<feature type="domain" description="CRM" evidence="13">
    <location>
        <begin position="927"/>
        <end position="1026"/>
    </location>
</feature>
<keyword evidence="5" id="KW-0677">Repeat</keyword>
<dbReference type="FunFam" id="3.30.110.60:FF:000002">
    <property type="entry name" value="CRS2-associated factor 1, chloroplastic"/>
    <property type="match status" value="2"/>
</dbReference>
<feature type="domain" description="CRM" evidence="13">
    <location>
        <begin position="385"/>
        <end position="482"/>
    </location>
</feature>
<feature type="compositionally biased region" description="Low complexity" evidence="12">
    <location>
        <begin position="10"/>
        <end position="24"/>
    </location>
</feature>
<evidence type="ECO:0000256" key="12">
    <source>
        <dbReference type="SAM" id="MobiDB-lite"/>
    </source>
</evidence>
<feature type="region of interest" description="Disordered" evidence="12">
    <location>
        <begin position="786"/>
        <end position="812"/>
    </location>
</feature>
<feature type="compositionally biased region" description="Basic and acidic residues" evidence="12">
    <location>
        <begin position="1027"/>
        <end position="1044"/>
    </location>
</feature>
<dbReference type="GO" id="GO:0000373">
    <property type="term" value="P:Group II intron splicing"/>
    <property type="evidence" value="ECO:0007669"/>
    <property type="project" value="UniProtKB-ARBA"/>
</dbReference>
<evidence type="ECO:0000256" key="10">
    <source>
        <dbReference type="PROSITE-ProRule" id="PRU00626"/>
    </source>
</evidence>
<gene>
    <name evidence="14" type="ORF">Din_008961</name>
</gene>
<evidence type="ECO:0000256" key="3">
    <source>
        <dbReference type="ARBA" id="ARBA00022640"/>
    </source>
</evidence>
<dbReference type="PROSITE" id="PS51295">
    <property type="entry name" value="CRM"/>
    <property type="match status" value="4"/>
</dbReference>
<dbReference type="Gene3D" id="3.30.110.60">
    <property type="entry name" value="YhbY-like"/>
    <property type="match status" value="4"/>
</dbReference>
<feature type="coiled-coil region" evidence="11">
    <location>
        <begin position="548"/>
        <end position="575"/>
    </location>
</feature>
<feature type="region of interest" description="Disordered" evidence="12">
    <location>
        <begin position="75"/>
        <end position="98"/>
    </location>
</feature>
<dbReference type="GO" id="GO:1990904">
    <property type="term" value="C:ribonucleoprotein complex"/>
    <property type="evidence" value="ECO:0007669"/>
    <property type="project" value="UniProtKB-KW"/>
</dbReference>
<dbReference type="AlphaFoldDB" id="A0A5B6Z5U5"/>
<accession>A0A5B6Z5U5</accession>
<feature type="compositionally biased region" description="Polar residues" evidence="12">
    <location>
        <begin position="45"/>
        <end position="55"/>
    </location>
</feature>
<feature type="compositionally biased region" description="Pro residues" evidence="12">
    <location>
        <begin position="25"/>
        <end position="36"/>
    </location>
</feature>
<sequence length="1070" mass="120210">MLLPLCNHQSSLPLKTTSSSSSFPSPLPKTPLPQNPKKPFKSLRLRTSSAAATQTLPQSAIKRIADKLRSLGYVDDDKEDSSKETLNPNTNNTSPGEIFIPLRKHLPNYRVTNTIDPSWSTPENPVPAPGSGNAIQRFHQLRRVVCKEKAKRKGEERERIPTLAELTVPEKELRRLRAIRIGLNKSLKVGKAGIVERVVNGIHERWRRAEVVKIACEDLCRNNMKRTHELLERKTGGLVIWRSGSNIILYRGANYKYPYLFSDNNPTNDSSAATSPDSCMDRGVHVTRESSTSGLDDVNSAGRNLSKNMAQPPLIQGVGSPIRVRFQLPGEAQLAEEADRLLDGLGPRFTDWWGYDPLPIDADLLPAVAPGYKRPFRLLPYGMKPKLTNDEMTILKRLGRPLPCHFVLGRNRKLQGLAASIVKLWEKCEIAKIAVKRGVQNTNSELMAEELKLLTGGTLLSRDKEFIVFYRGKDFLPAAVSSAIEEWRKCGIHGVKHRTDYSPSIVTTQEQKLGTVECGSEDEHDRINDHKPDLIAEQTKPCSPEVVIKRTSTKLEMALAKKARAENLLAELEKEEIPEQPEIDKEGITEEERYMLRKVGLRMKPFLLLGKRGVFAGTVENMHLHWKYRELVKIISGGRSIEEIRGIARTLEAESGGILVAAERVSKGYAIIMYRGKNYKRPACLRPRTLLNKREAMKRSIEAQRRESLKLHVLKLSRNIDELRLQLTKDKDTNSMQSAKESQFQLVEEQETNKMQFSENKRSVTDLETNYLSCSVTPAYNEENVEARERHGADSTSFNSNDDMDSSRESLETTQKEIFRDFFLKYKDKEEDKSELTEPEPLSELVFKETSVVMDMNSEGGEFESTTCPDNLRSQSQASFSHIIKAAPHFYENKTMAPSVESPKNESEPSAQRAVENGFNGISSKAARLSNRDRLLLRKQALKMKKHPVLAVGKSNIVTGVAKAIKAHFQKHPLAIVNVKGRAKGTPVQEVVSKLEQVTGAVLVSQEPSKVILYRGWGAAEEPGQTVEKKRRDVRKTSAGKEDGPQSVISPELMSAIRLECGLRCEQEEE</sequence>
<proteinExistence type="predicted"/>
<evidence type="ECO:0000256" key="6">
    <source>
        <dbReference type="ARBA" id="ARBA00022884"/>
    </source>
</evidence>
<dbReference type="PANTHER" id="PTHR31846:SF20">
    <property type="entry name" value="CRM-DOMAIN CONTAINING FACTOR CFM2, CHLOROPLASTIC"/>
    <property type="match status" value="1"/>
</dbReference>
<name>A0A5B6Z5U5_DAVIN</name>
<evidence type="ECO:0000256" key="2">
    <source>
        <dbReference type="ARBA" id="ARBA00022528"/>
    </source>
</evidence>
<keyword evidence="11" id="KW-0175">Coiled coil</keyword>
<reference evidence="14" key="1">
    <citation type="submission" date="2019-08" db="EMBL/GenBank/DDBJ databases">
        <title>Reference gene set and small RNA set construction with multiple tissues from Davidia involucrata Baill.</title>
        <authorList>
            <person name="Yang H."/>
            <person name="Zhou C."/>
            <person name="Li G."/>
            <person name="Wang J."/>
            <person name="Gao P."/>
            <person name="Wang M."/>
            <person name="Wang R."/>
            <person name="Zhao Y."/>
        </authorList>
    </citation>
    <scope>NUCLEOTIDE SEQUENCE</scope>
    <source>
        <tissue evidence="14">Mixed with DoveR01_LX</tissue>
    </source>
</reference>
<comment type="subcellular location">
    <subcellularLocation>
        <location evidence="1">Plastid</location>
        <location evidence="1">Chloroplast</location>
    </subcellularLocation>
</comment>
<keyword evidence="8" id="KW-0508">mRNA splicing</keyword>
<feature type="region of interest" description="Disordered" evidence="12">
    <location>
        <begin position="1024"/>
        <end position="1047"/>
    </location>
</feature>
<dbReference type="PANTHER" id="PTHR31846">
    <property type="entry name" value="CRS1 / YHBY (CRM) DOMAIN-CONTAINING PROTEIN"/>
    <property type="match status" value="1"/>
</dbReference>
<keyword evidence="4" id="KW-0507">mRNA processing</keyword>
<dbReference type="SMART" id="SM01103">
    <property type="entry name" value="CRS1_YhbY"/>
    <property type="match status" value="4"/>
</dbReference>
<feature type="domain" description="CRM" evidence="13">
    <location>
        <begin position="166"/>
        <end position="262"/>
    </location>
</feature>
<protein>
    <recommendedName>
        <fullName evidence="13">CRM domain-containing protein</fullName>
    </recommendedName>
</protein>
<dbReference type="Pfam" id="PF01985">
    <property type="entry name" value="CRS1_YhbY"/>
    <property type="match status" value="4"/>
</dbReference>
<dbReference type="SUPFAM" id="SSF75471">
    <property type="entry name" value="YhbY-like"/>
    <property type="match status" value="4"/>
</dbReference>
<evidence type="ECO:0000256" key="4">
    <source>
        <dbReference type="ARBA" id="ARBA00022664"/>
    </source>
</evidence>
<dbReference type="GO" id="GO:0003729">
    <property type="term" value="F:mRNA binding"/>
    <property type="evidence" value="ECO:0007669"/>
    <property type="project" value="InterPro"/>
</dbReference>
<dbReference type="FunFam" id="3.30.110.60:FF:000003">
    <property type="entry name" value="CRM-domain containing factor CFM3B, chloroplastic"/>
    <property type="match status" value="1"/>
</dbReference>
<feature type="compositionally biased region" description="Polar residues" evidence="12">
    <location>
        <begin position="84"/>
        <end position="95"/>
    </location>
</feature>
<feature type="region of interest" description="Disordered" evidence="12">
    <location>
        <begin position="1"/>
        <end position="55"/>
    </location>
</feature>
<organism evidence="14">
    <name type="scientific">Davidia involucrata</name>
    <name type="common">Dove tree</name>
    <dbReference type="NCBI Taxonomy" id="16924"/>
    <lineage>
        <taxon>Eukaryota</taxon>
        <taxon>Viridiplantae</taxon>
        <taxon>Streptophyta</taxon>
        <taxon>Embryophyta</taxon>
        <taxon>Tracheophyta</taxon>
        <taxon>Spermatophyta</taxon>
        <taxon>Magnoliopsida</taxon>
        <taxon>eudicotyledons</taxon>
        <taxon>Gunneridae</taxon>
        <taxon>Pentapetalae</taxon>
        <taxon>asterids</taxon>
        <taxon>Cornales</taxon>
        <taxon>Nyssaceae</taxon>
        <taxon>Davidia</taxon>
    </lineage>
</organism>
<keyword evidence="3" id="KW-0934">Plastid</keyword>
<evidence type="ECO:0000256" key="11">
    <source>
        <dbReference type="SAM" id="Coils"/>
    </source>
</evidence>
<evidence type="ECO:0000313" key="14">
    <source>
        <dbReference type="EMBL" id="MPA39520.1"/>
    </source>
</evidence>
<dbReference type="InterPro" id="IPR035920">
    <property type="entry name" value="YhbY-like_sf"/>
</dbReference>
<keyword evidence="7" id="KW-0809">Transit peptide</keyword>
<dbReference type="GO" id="GO:0006397">
    <property type="term" value="P:mRNA processing"/>
    <property type="evidence" value="ECO:0007669"/>
    <property type="project" value="UniProtKB-KW"/>
</dbReference>
<evidence type="ECO:0000256" key="1">
    <source>
        <dbReference type="ARBA" id="ARBA00004229"/>
    </source>
</evidence>
<evidence type="ECO:0000256" key="8">
    <source>
        <dbReference type="ARBA" id="ARBA00023187"/>
    </source>
</evidence>
<dbReference type="EMBL" id="GHES01008961">
    <property type="protein sequence ID" value="MPA39520.1"/>
    <property type="molecule type" value="Transcribed_RNA"/>
</dbReference>
<evidence type="ECO:0000256" key="7">
    <source>
        <dbReference type="ARBA" id="ARBA00022946"/>
    </source>
</evidence>
<evidence type="ECO:0000256" key="9">
    <source>
        <dbReference type="ARBA" id="ARBA00023274"/>
    </source>
</evidence>
<keyword evidence="2" id="KW-0150">Chloroplast</keyword>